<dbReference type="SMART" id="SM00388">
    <property type="entry name" value="HisKA"/>
    <property type="match status" value="1"/>
</dbReference>
<dbReference type="AlphaFoldDB" id="A0A512H789"/>
<dbReference type="Pfam" id="PF01627">
    <property type="entry name" value="Hpt"/>
    <property type="match status" value="1"/>
</dbReference>
<dbReference type="PRINTS" id="PR00344">
    <property type="entry name" value="BCTRLSENSOR"/>
</dbReference>
<dbReference type="CDD" id="cd00156">
    <property type="entry name" value="REC"/>
    <property type="match status" value="1"/>
</dbReference>
<dbReference type="OrthoDB" id="9801651at2"/>
<dbReference type="Gene3D" id="3.30.565.10">
    <property type="entry name" value="Histidine kinase-like ATPase, C-terminal domain"/>
    <property type="match status" value="1"/>
</dbReference>
<dbReference type="SUPFAM" id="SSF47226">
    <property type="entry name" value="Histidine-containing phosphotransfer domain, HPT domain"/>
    <property type="match status" value="1"/>
</dbReference>
<reference evidence="16 17" key="1">
    <citation type="submission" date="2019-07" db="EMBL/GenBank/DDBJ databases">
        <title>Whole genome shotgun sequence of Rhodospirillum oryzae NBRC 107573.</title>
        <authorList>
            <person name="Hosoyama A."/>
            <person name="Uohara A."/>
            <person name="Ohji S."/>
            <person name="Ichikawa N."/>
        </authorList>
    </citation>
    <scope>NUCLEOTIDE SEQUENCE [LARGE SCALE GENOMIC DNA]</scope>
    <source>
        <strain evidence="16 17">NBRC 107573</strain>
    </source>
</reference>
<evidence type="ECO:0000256" key="1">
    <source>
        <dbReference type="ARBA" id="ARBA00000085"/>
    </source>
</evidence>
<dbReference type="GO" id="GO:0005524">
    <property type="term" value="F:ATP binding"/>
    <property type="evidence" value="ECO:0007669"/>
    <property type="project" value="UniProtKB-KW"/>
</dbReference>
<feature type="modified residue" description="4-aspartylphosphate" evidence="10">
    <location>
        <position position="826"/>
    </location>
</feature>
<evidence type="ECO:0000256" key="11">
    <source>
        <dbReference type="SAM" id="MobiDB-lite"/>
    </source>
</evidence>
<dbReference type="InterPro" id="IPR004358">
    <property type="entry name" value="Sig_transdc_His_kin-like_C"/>
</dbReference>
<dbReference type="SUPFAM" id="SSF52172">
    <property type="entry name" value="CheY-like"/>
    <property type="match status" value="2"/>
</dbReference>
<evidence type="ECO:0000259" key="15">
    <source>
        <dbReference type="PROSITE" id="PS50894"/>
    </source>
</evidence>
<evidence type="ECO:0000256" key="9">
    <source>
        <dbReference type="PROSITE-ProRule" id="PRU00110"/>
    </source>
</evidence>
<accession>A0A512H789</accession>
<evidence type="ECO:0000313" key="16">
    <source>
        <dbReference type="EMBL" id="GEO81250.1"/>
    </source>
</evidence>
<keyword evidence="7" id="KW-0067">ATP-binding</keyword>
<keyword evidence="8" id="KW-0902">Two-component regulatory system</keyword>
<feature type="domain" description="Response regulatory" evidence="14">
    <location>
        <begin position="772"/>
        <end position="895"/>
    </location>
</feature>
<keyword evidence="5" id="KW-0547">Nucleotide-binding</keyword>
<dbReference type="Gene3D" id="1.20.58.920">
    <property type="match status" value="2"/>
</dbReference>
<evidence type="ECO:0000259" key="14">
    <source>
        <dbReference type="PROSITE" id="PS50110"/>
    </source>
</evidence>
<evidence type="ECO:0000259" key="13">
    <source>
        <dbReference type="PROSITE" id="PS50109"/>
    </source>
</evidence>
<dbReference type="InterPro" id="IPR001789">
    <property type="entry name" value="Sig_transdc_resp-reg_receiver"/>
</dbReference>
<evidence type="ECO:0000256" key="5">
    <source>
        <dbReference type="ARBA" id="ARBA00022741"/>
    </source>
</evidence>
<dbReference type="InterPro" id="IPR036641">
    <property type="entry name" value="HPT_dom_sf"/>
</dbReference>
<feature type="domain" description="Response regulatory" evidence="14">
    <location>
        <begin position="918"/>
        <end position="1035"/>
    </location>
</feature>
<feature type="domain" description="Histidine kinase" evidence="13">
    <location>
        <begin position="500"/>
        <end position="753"/>
    </location>
</feature>
<keyword evidence="3 10" id="KW-0597">Phosphoprotein</keyword>
<dbReference type="Pfam" id="PF00512">
    <property type="entry name" value="HisKA"/>
    <property type="match status" value="1"/>
</dbReference>
<dbReference type="SMART" id="SM00448">
    <property type="entry name" value="REC"/>
    <property type="match status" value="2"/>
</dbReference>
<dbReference type="SUPFAM" id="SSF47384">
    <property type="entry name" value="Homodimeric domain of signal transducing histidine kinase"/>
    <property type="match status" value="1"/>
</dbReference>
<feature type="region of interest" description="Disordered" evidence="11">
    <location>
        <begin position="1034"/>
        <end position="1059"/>
    </location>
</feature>
<dbReference type="CDD" id="cd00082">
    <property type="entry name" value="HisKA"/>
    <property type="match status" value="1"/>
</dbReference>
<evidence type="ECO:0000256" key="7">
    <source>
        <dbReference type="ARBA" id="ARBA00022840"/>
    </source>
</evidence>
<evidence type="ECO:0000256" key="4">
    <source>
        <dbReference type="ARBA" id="ARBA00022679"/>
    </source>
</evidence>
<dbReference type="PROSITE" id="PS50110">
    <property type="entry name" value="RESPONSE_REGULATORY"/>
    <property type="match status" value="2"/>
</dbReference>
<dbReference type="RefSeq" id="WP_147163290.1">
    <property type="nucleotide sequence ID" value="NZ_BJZO01000031.1"/>
</dbReference>
<name>A0A512H789_9PROT</name>
<evidence type="ECO:0000313" key="17">
    <source>
        <dbReference type="Proteomes" id="UP000321567"/>
    </source>
</evidence>
<dbReference type="Pfam" id="PF02518">
    <property type="entry name" value="HATPase_c"/>
    <property type="match status" value="1"/>
</dbReference>
<keyword evidence="4" id="KW-0808">Transferase</keyword>
<dbReference type="EC" id="2.7.13.3" evidence="2"/>
<dbReference type="InterPro" id="IPR008207">
    <property type="entry name" value="Sig_transdc_His_kin_Hpt_dom"/>
</dbReference>
<dbReference type="CDD" id="cd16922">
    <property type="entry name" value="HATPase_EvgS-ArcB-TorS-like"/>
    <property type="match status" value="1"/>
</dbReference>
<dbReference type="InterPro" id="IPR038188">
    <property type="entry name" value="TorS_sensor_sf"/>
</dbReference>
<evidence type="ECO:0000256" key="10">
    <source>
        <dbReference type="PROSITE-ProRule" id="PRU00169"/>
    </source>
</evidence>
<dbReference type="EMBL" id="BJZO01000031">
    <property type="protein sequence ID" value="GEO81250.1"/>
    <property type="molecule type" value="Genomic_DNA"/>
</dbReference>
<dbReference type="Gene3D" id="1.10.287.130">
    <property type="match status" value="1"/>
</dbReference>
<dbReference type="InterPro" id="IPR036890">
    <property type="entry name" value="HATPase_C_sf"/>
</dbReference>
<dbReference type="InterPro" id="IPR011006">
    <property type="entry name" value="CheY-like_superfamily"/>
</dbReference>
<dbReference type="Gene3D" id="1.20.120.160">
    <property type="entry name" value="HPT domain"/>
    <property type="match status" value="1"/>
</dbReference>
<sequence length="1177" mass="125761">MRAVHFKSKTWAALAIAATALLSVGATAIAVATFDSLGTAIKVTTGETIPALGAALRLQESTTVLAASAPVLIASRDRDQLAAEYERMSDVLEQGVAGLETLRRIGRSRPADLIEAQGQDLAHSLADMKEATLQAIALSEERAAFLRSIADAQESLLQTVSPMIYGARAQLDLLARRTVRASSRSMRVVLDVHGARLDSLRRLQDAAQAVPQARPTHAGAVQRLGDAIQDVKGHFEASLMAPLPDLLIAASANPVDQTGTAWRTALSGWIDARLRSEAQDLESLHAVVADGLDTAISDLMAGAVRDFGYIVDIKAEGNQIIGLLNTAANAQTEVALPSLQGRMDQSLAIFADAAEIFQRSSLAQRNPVLVESLMKTRDTLVALGQGPESVFVLRRREIEDEARLQALLASNRHMAQQLGQAVHTLVASMQDEVNRRGAGLGQSVLSSKAMLALLCAGSLLLAAAIGIVTLRELEANERALRNARDAAEVANDAKSDFLATMSHEIRTPMNGVIGMAGLLLDTPLDSEQRRYAQAINDSGEALLTIINDILDFSRMEAFRLNLEPADFDMVGLIDSVVEILSPRAQAKGIEIAQGLDPQARGWFHGDAGRLRQILLNLAGNAVKFTEQGWVSVQVSVVPASAEASPPPDTIPPPAGEDATTLILGTLSVPADDPPRVVIRFEVSDSGVGIPAEALPRLFNRFSQVDSTARRRFGGSGLGLAISRRLVDLMGGRLGVRSQGGVGSTFWVEVPLRALPDHPPADVAVFDQLRNHPILVVDDLQINRSLLKRQLESFGLSVETTGDGVQALQALAAARDAGRPFRFVLLDQMMPGMTGLDVAKVIHDDPTLSRDALVVLLTSGGAVPGERATLADQGVALVCLKPIRVHLLLAELVRLESRREATDRPAQPAKPRVPQKALRILLAEDNITNQQVAAGRLRRMGHRVDIVANGAEAVEAVRSFPYDLVFMDIQMPEMDGYEATARIRDLPSSAATVPIIAMTANAQESDRARCLAAGMNDYVAKPFQQATIQAMIDTWGGAPASSPSDAPPPSNPELPLRQGDPVFDRDTLVDLLDVIGEEELGRLAALFFDREGPELETLKTAGAARDGAVLRRLAHRLKGASGNLGFLALSRAADRLEKAALGDTDGNHDALVAEVVSCFQVTLGGWQAGDWRLDGAHA</sequence>
<protein>
    <recommendedName>
        <fullName evidence="2">histidine kinase</fullName>
        <ecNumber evidence="2">2.7.13.3</ecNumber>
    </recommendedName>
</protein>
<gene>
    <name evidence="16" type="ORF">ROR02_13810</name>
</gene>
<dbReference type="GO" id="GO:0000155">
    <property type="term" value="F:phosphorelay sensor kinase activity"/>
    <property type="evidence" value="ECO:0007669"/>
    <property type="project" value="InterPro"/>
</dbReference>
<evidence type="ECO:0000256" key="8">
    <source>
        <dbReference type="ARBA" id="ARBA00023012"/>
    </source>
</evidence>
<evidence type="ECO:0000256" key="6">
    <source>
        <dbReference type="ARBA" id="ARBA00022777"/>
    </source>
</evidence>
<feature type="signal peptide" evidence="12">
    <location>
        <begin position="1"/>
        <end position="28"/>
    </location>
</feature>
<keyword evidence="12" id="KW-0732">Signal</keyword>
<dbReference type="GO" id="GO:0005886">
    <property type="term" value="C:plasma membrane"/>
    <property type="evidence" value="ECO:0007669"/>
    <property type="project" value="UniProtKB-SubCell"/>
</dbReference>
<dbReference type="InterPro" id="IPR003661">
    <property type="entry name" value="HisK_dim/P_dom"/>
</dbReference>
<dbReference type="InterPro" id="IPR005467">
    <property type="entry name" value="His_kinase_dom"/>
</dbReference>
<feature type="modified residue" description="4-aspartylphosphate" evidence="10">
    <location>
        <position position="967"/>
    </location>
</feature>
<dbReference type="Gene3D" id="3.40.50.2300">
    <property type="match status" value="2"/>
</dbReference>
<dbReference type="PANTHER" id="PTHR45339:SF5">
    <property type="entry name" value="HISTIDINE KINASE"/>
    <property type="match status" value="1"/>
</dbReference>
<comment type="catalytic activity">
    <reaction evidence="1">
        <text>ATP + protein L-histidine = ADP + protein N-phospho-L-histidine.</text>
        <dbReference type="EC" id="2.7.13.3"/>
    </reaction>
</comment>
<keyword evidence="6" id="KW-0418">Kinase</keyword>
<proteinExistence type="predicted"/>
<dbReference type="FunFam" id="1.10.287.130:FF:000002">
    <property type="entry name" value="Two-component osmosensing histidine kinase"/>
    <property type="match status" value="1"/>
</dbReference>
<evidence type="ECO:0000256" key="12">
    <source>
        <dbReference type="SAM" id="SignalP"/>
    </source>
</evidence>
<dbReference type="InterPro" id="IPR003594">
    <property type="entry name" value="HATPase_dom"/>
</dbReference>
<dbReference type="InterPro" id="IPR036097">
    <property type="entry name" value="HisK_dim/P_sf"/>
</dbReference>
<dbReference type="PROSITE" id="PS50894">
    <property type="entry name" value="HPT"/>
    <property type="match status" value="1"/>
</dbReference>
<feature type="domain" description="HPt" evidence="15">
    <location>
        <begin position="1075"/>
        <end position="1165"/>
    </location>
</feature>
<dbReference type="SUPFAM" id="SSF55874">
    <property type="entry name" value="ATPase domain of HSP90 chaperone/DNA topoisomerase II/histidine kinase"/>
    <property type="match status" value="1"/>
</dbReference>
<evidence type="ECO:0000256" key="3">
    <source>
        <dbReference type="ARBA" id="ARBA00022553"/>
    </source>
</evidence>
<dbReference type="CDD" id="cd00088">
    <property type="entry name" value="HPT"/>
    <property type="match status" value="1"/>
</dbReference>
<dbReference type="PANTHER" id="PTHR45339">
    <property type="entry name" value="HYBRID SIGNAL TRANSDUCTION HISTIDINE KINASE J"/>
    <property type="match status" value="1"/>
</dbReference>
<dbReference type="PROSITE" id="PS50109">
    <property type="entry name" value="HIS_KIN"/>
    <property type="match status" value="1"/>
</dbReference>
<organism evidence="16 17">
    <name type="scientific">Pararhodospirillum oryzae</name>
    <dbReference type="NCBI Taxonomy" id="478448"/>
    <lineage>
        <taxon>Bacteria</taxon>
        <taxon>Pseudomonadati</taxon>
        <taxon>Pseudomonadota</taxon>
        <taxon>Alphaproteobacteria</taxon>
        <taxon>Rhodospirillales</taxon>
        <taxon>Rhodospirillaceae</taxon>
        <taxon>Pararhodospirillum</taxon>
    </lineage>
</organism>
<feature type="chain" id="PRO_5021775468" description="histidine kinase" evidence="12">
    <location>
        <begin position="29"/>
        <end position="1177"/>
    </location>
</feature>
<dbReference type="Pfam" id="PF00072">
    <property type="entry name" value="Response_reg"/>
    <property type="match status" value="2"/>
</dbReference>
<comment type="caution">
    <text evidence="16">The sequence shown here is derived from an EMBL/GenBank/DDBJ whole genome shotgun (WGS) entry which is preliminary data.</text>
</comment>
<dbReference type="Proteomes" id="UP000321567">
    <property type="component" value="Unassembled WGS sequence"/>
</dbReference>
<keyword evidence="17" id="KW-1185">Reference proteome</keyword>
<dbReference type="SMART" id="SM00387">
    <property type="entry name" value="HATPase_c"/>
    <property type="match status" value="1"/>
</dbReference>
<feature type="modified residue" description="Phosphohistidine" evidence="9">
    <location>
        <position position="1114"/>
    </location>
</feature>
<evidence type="ECO:0000256" key="2">
    <source>
        <dbReference type="ARBA" id="ARBA00012438"/>
    </source>
</evidence>
<dbReference type="CDD" id="cd17546">
    <property type="entry name" value="REC_hyHK_CKI1_RcsC-like"/>
    <property type="match status" value="1"/>
</dbReference>